<accession>A0A100XJH1</accession>
<dbReference type="GO" id="GO:0005975">
    <property type="term" value="P:carbohydrate metabolic process"/>
    <property type="evidence" value="ECO:0007669"/>
    <property type="project" value="InterPro"/>
</dbReference>
<evidence type="ECO:0000259" key="1">
    <source>
        <dbReference type="Pfam" id="PF03033"/>
    </source>
</evidence>
<name>A0A100XJH1_MYCTH</name>
<reference evidence="3 4" key="1">
    <citation type="journal article" date="2016" name="Genome Announc.">
        <title>Draft Genome Sequences of Five Rapidly Growing Mycobacterium Species, M. thermoresistibile, M. fortuitum subsp. acetamidolyticum, M. canariasense, M. brisbanense, and M. novocastrense.</title>
        <authorList>
            <person name="Katahira K."/>
            <person name="Ogura Y."/>
            <person name="Gotoh Y."/>
            <person name="Hayashi T."/>
        </authorList>
    </citation>
    <scope>NUCLEOTIDE SEQUENCE [LARGE SCALE GENOMIC DNA]</scope>
    <source>
        <strain evidence="3 4">JCM6362</strain>
    </source>
</reference>
<dbReference type="GO" id="GO:0033072">
    <property type="term" value="P:vancomycin biosynthetic process"/>
    <property type="evidence" value="ECO:0007669"/>
    <property type="project" value="UniProtKB-ARBA"/>
</dbReference>
<dbReference type="GO" id="GO:0008194">
    <property type="term" value="F:UDP-glycosyltransferase activity"/>
    <property type="evidence" value="ECO:0007669"/>
    <property type="project" value="InterPro"/>
</dbReference>
<dbReference type="CDD" id="cd03784">
    <property type="entry name" value="GT1_Gtf-like"/>
    <property type="match status" value="1"/>
</dbReference>
<evidence type="ECO:0000313" key="3">
    <source>
        <dbReference type="EMBL" id="GAT17628.1"/>
    </source>
</evidence>
<evidence type="ECO:0000259" key="2">
    <source>
        <dbReference type="Pfam" id="PF06722"/>
    </source>
</evidence>
<dbReference type="Pfam" id="PF03033">
    <property type="entry name" value="Glyco_transf_28"/>
    <property type="match status" value="1"/>
</dbReference>
<dbReference type="InterPro" id="IPR050426">
    <property type="entry name" value="Glycosyltransferase_28"/>
</dbReference>
<dbReference type="SUPFAM" id="SSF53756">
    <property type="entry name" value="UDP-Glycosyltransferase/glycogen phosphorylase"/>
    <property type="match status" value="1"/>
</dbReference>
<dbReference type="RefSeq" id="WP_003924882.1">
    <property type="nucleotide sequence ID" value="NZ_BCTB01000061.1"/>
</dbReference>
<organism evidence="3 4">
    <name type="scientific">Mycolicibacterium thermoresistibile</name>
    <name type="common">Mycobacterium thermoresistibile</name>
    <dbReference type="NCBI Taxonomy" id="1797"/>
    <lineage>
        <taxon>Bacteria</taxon>
        <taxon>Bacillati</taxon>
        <taxon>Actinomycetota</taxon>
        <taxon>Actinomycetes</taxon>
        <taxon>Mycobacteriales</taxon>
        <taxon>Mycobacteriaceae</taxon>
        <taxon>Mycolicibacterium</taxon>
    </lineage>
</organism>
<dbReference type="InterPro" id="IPR002213">
    <property type="entry name" value="UDP_glucos_trans"/>
</dbReference>
<dbReference type="Proteomes" id="UP000069654">
    <property type="component" value="Unassembled WGS sequence"/>
</dbReference>
<dbReference type="OrthoDB" id="3253247at2"/>
<keyword evidence="3" id="KW-0808">Transferase</keyword>
<protein>
    <submittedName>
        <fullName evidence="3">Glycosyl transferase, UDP-glucuronosyltransferase</fullName>
    </submittedName>
</protein>
<dbReference type="OMA" id="LHHFPMR"/>
<dbReference type="Pfam" id="PF06722">
    <property type="entry name" value="EryCIII-like_C"/>
    <property type="match status" value="1"/>
</dbReference>
<comment type="caution">
    <text evidence="3">The sequence shown here is derived from an EMBL/GenBank/DDBJ whole genome shotgun (WGS) entry which is preliminary data.</text>
</comment>
<dbReference type="AlphaFoldDB" id="A0A100XJH1"/>
<dbReference type="FunFam" id="3.40.50.2000:FF:000009">
    <property type="entry name" value="Sterol 3-beta-glucosyltransferase UGT80A2"/>
    <property type="match status" value="1"/>
</dbReference>
<dbReference type="STRING" id="1797.RMCT_4597"/>
<dbReference type="GO" id="GO:0016758">
    <property type="term" value="F:hexosyltransferase activity"/>
    <property type="evidence" value="ECO:0007669"/>
    <property type="project" value="InterPro"/>
</dbReference>
<feature type="domain" description="Erythromycin biosynthesis protein CIII-like C-terminal" evidence="2">
    <location>
        <begin position="290"/>
        <end position="392"/>
    </location>
</feature>
<dbReference type="InterPro" id="IPR010610">
    <property type="entry name" value="EryCIII-like_C"/>
</dbReference>
<feature type="domain" description="Glycosyltransferase family 28 N-terminal" evidence="1">
    <location>
        <begin position="3"/>
        <end position="56"/>
    </location>
</feature>
<dbReference type="EMBL" id="BCTB01000061">
    <property type="protein sequence ID" value="GAT17628.1"/>
    <property type="molecule type" value="Genomic_DNA"/>
</dbReference>
<dbReference type="InterPro" id="IPR004276">
    <property type="entry name" value="GlycoTrans_28_N"/>
</dbReference>
<dbReference type="Gene3D" id="3.40.50.2000">
    <property type="entry name" value="Glycogen Phosphorylase B"/>
    <property type="match status" value="2"/>
</dbReference>
<dbReference type="PANTHER" id="PTHR48050">
    <property type="entry name" value="STEROL 3-BETA-GLUCOSYLTRANSFERASE"/>
    <property type="match status" value="1"/>
</dbReference>
<sequence length="422" mass="45683">MKFALACYGTRGDVEPSVSIGRELQRRGHEVRLAVPPDLVDFAESAGLSAVPYGPRLADFLREDFLRHFWSRIFGNPVSALRELWAPIAEHWSATSTTLMSLAQHCDLLSTGLNYEQPAANVAEFYGIPLVTLHHFPMRPNGQLVPALPSALVRAGGALSDWLFWWSTRSAEDAQRRELGLPPARVPATRRMARRGVLEIQAYDAVSVPGLAAEWAGFGDRRPFVGALTMELPTPSDAEVLEWIAAGTPPICFATGSIPVESPSQTVQMFASVCSRLGERALICAGGTDIDGVPEYGHVKVVGAVNYARVFPACRAIVHHGGSGTTAAVLRAGVPSLVTWSSADQPYWGNQVKRLKVGTSRRFSHTTPDTLVADLRRILTPDYAVRARAVAARMTDPADSVVRAADLFETAVECAPGVAHRE</sequence>
<reference evidence="4" key="2">
    <citation type="submission" date="2016-02" db="EMBL/GenBank/DDBJ databases">
        <title>Draft genome sequence of five rapidly growing Mycobacterium species.</title>
        <authorList>
            <person name="Katahira K."/>
            <person name="Gotou Y."/>
            <person name="Iida K."/>
            <person name="Ogura Y."/>
            <person name="Hayashi T."/>
        </authorList>
    </citation>
    <scope>NUCLEOTIDE SEQUENCE [LARGE SCALE GENOMIC DNA]</scope>
    <source>
        <strain evidence="4">JCM6362</strain>
    </source>
</reference>
<gene>
    <name evidence="3" type="ORF">RMCT_4597</name>
</gene>
<evidence type="ECO:0000313" key="4">
    <source>
        <dbReference type="Proteomes" id="UP000069654"/>
    </source>
</evidence>
<dbReference type="PANTHER" id="PTHR48050:SF13">
    <property type="entry name" value="STEROL 3-BETA-GLUCOSYLTRANSFERASE UGT80A2"/>
    <property type="match status" value="1"/>
</dbReference>
<proteinExistence type="predicted"/>